<evidence type="ECO:0000256" key="2">
    <source>
        <dbReference type="SAM" id="Phobius"/>
    </source>
</evidence>
<dbReference type="KEGG" id="prn:BW723_05440"/>
<name>A0A1B8TU29_9FLAO</name>
<gene>
    <name evidence="3" type="ORF">LPB301_10270</name>
</gene>
<keyword evidence="2" id="KW-0472">Membrane</keyword>
<evidence type="ECO:0000313" key="4">
    <source>
        <dbReference type="Proteomes" id="UP000092612"/>
    </source>
</evidence>
<accession>A0A1B8TU29</accession>
<organism evidence="3 4">
    <name type="scientific">Polaribacter reichenbachii</name>
    <dbReference type="NCBI Taxonomy" id="996801"/>
    <lineage>
        <taxon>Bacteria</taxon>
        <taxon>Pseudomonadati</taxon>
        <taxon>Bacteroidota</taxon>
        <taxon>Flavobacteriia</taxon>
        <taxon>Flavobacteriales</taxon>
        <taxon>Flavobacteriaceae</taxon>
    </lineage>
</organism>
<sequence length="175" mass="21284">MERDIRDLFRENDDFKKDLPKSHREDFLKKINKNITQKPKWKFGIPYKIALAVTVIFSLMYFFNPKTDDVNNINSFENQFSKIENDYLKNIDIEWKQFKEKTTDTLLIRKYEEKLNDFNNDYKKITNQLKEFPNNINLLESLINNLQRRLQLIKEINEHIKELNQKNTSNETIYI</sequence>
<evidence type="ECO:0000256" key="1">
    <source>
        <dbReference type="SAM" id="Coils"/>
    </source>
</evidence>
<dbReference type="Proteomes" id="UP000092612">
    <property type="component" value="Unassembled WGS sequence"/>
</dbReference>
<protein>
    <recommendedName>
        <fullName evidence="5">Anti-sigma factor</fullName>
    </recommendedName>
</protein>
<feature type="transmembrane region" description="Helical" evidence="2">
    <location>
        <begin position="45"/>
        <end position="63"/>
    </location>
</feature>
<dbReference type="STRING" id="996801.BW723_05440"/>
<dbReference type="RefSeq" id="WP_068361186.1">
    <property type="nucleotide sequence ID" value="NZ_CP019337.1"/>
</dbReference>
<keyword evidence="2" id="KW-1133">Transmembrane helix</keyword>
<evidence type="ECO:0008006" key="5">
    <source>
        <dbReference type="Google" id="ProtNLM"/>
    </source>
</evidence>
<keyword evidence="1" id="KW-0175">Coiled coil</keyword>
<comment type="caution">
    <text evidence="3">The sequence shown here is derived from an EMBL/GenBank/DDBJ whole genome shotgun (WGS) entry which is preliminary data.</text>
</comment>
<reference evidence="4" key="1">
    <citation type="submission" date="2016-02" db="EMBL/GenBank/DDBJ databases">
        <title>Paenibacillus sp. LPB0068, isolated from Crassostrea gigas.</title>
        <authorList>
            <person name="Shin S.-K."/>
            <person name="Yi H."/>
        </authorList>
    </citation>
    <scope>NUCLEOTIDE SEQUENCE [LARGE SCALE GENOMIC DNA]</scope>
    <source>
        <strain evidence="4">KCTC 23969</strain>
    </source>
</reference>
<proteinExistence type="predicted"/>
<dbReference type="AlphaFoldDB" id="A0A1B8TU29"/>
<evidence type="ECO:0000313" key="3">
    <source>
        <dbReference type="EMBL" id="OBY63211.1"/>
    </source>
</evidence>
<keyword evidence="2" id="KW-0812">Transmembrane</keyword>
<dbReference type="EMBL" id="LSFL01000035">
    <property type="protein sequence ID" value="OBY63211.1"/>
    <property type="molecule type" value="Genomic_DNA"/>
</dbReference>
<keyword evidence="4" id="KW-1185">Reference proteome</keyword>
<feature type="coiled-coil region" evidence="1">
    <location>
        <begin position="108"/>
        <end position="166"/>
    </location>
</feature>
<dbReference type="OrthoDB" id="1435895at2"/>